<accession>A0A183KR17</accession>
<dbReference type="PANTHER" id="PTHR47027">
    <property type="entry name" value="REVERSE TRANSCRIPTASE DOMAIN-CONTAINING PROTEIN"/>
    <property type="match status" value="1"/>
</dbReference>
<proteinExistence type="predicted"/>
<organism evidence="3">
    <name type="scientific">Schistosoma curassoni</name>
    <dbReference type="NCBI Taxonomy" id="6186"/>
    <lineage>
        <taxon>Eukaryota</taxon>
        <taxon>Metazoa</taxon>
        <taxon>Spiralia</taxon>
        <taxon>Lophotrochozoa</taxon>
        <taxon>Platyhelminthes</taxon>
        <taxon>Trematoda</taxon>
        <taxon>Digenea</taxon>
        <taxon>Strigeidida</taxon>
        <taxon>Schistosomatoidea</taxon>
        <taxon>Schistosomatidae</taxon>
        <taxon>Schistosoma</taxon>
    </lineage>
</organism>
<gene>
    <name evidence="1" type="ORF">SCUD_LOCUS17503</name>
</gene>
<dbReference type="PANTHER" id="PTHR47027:SF25">
    <property type="entry name" value="REVERSE TRANSCRIPTASE DOMAIN-CONTAINING PROTEIN"/>
    <property type="match status" value="1"/>
</dbReference>
<dbReference type="AlphaFoldDB" id="A0A183KR17"/>
<sequence>TGFRNDWSCTDETAILGIIIEQSTEWNSSLYINFTDYENALDSVDRRASWKLLRRYGVPAKIVYIIRNSHHRLHCKVVHEGQLRTGIMKTSTSEGKHEIQWRARNQPDDLDFEDDLALLSHKHEQMQMKTTSVAAASVSEASTYSSEEAISSSQSVSYNVGPGTYMHRSKLPHFISSNTAQRTPTKSYLMEKL</sequence>
<protein>
    <submittedName>
        <fullName evidence="3">Anti_prolifrtn domain-containing protein</fullName>
    </submittedName>
</protein>
<evidence type="ECO:0000313" key="2">
    <source>
        <dbReference type="Proteomes" id="UP000279833"/>
    </source>
</evidence>
<reference evidence="1 2" key="2">
    <citation type="submission" date="2018-11" db="EMBL/GenBank/DDBJ databases">
        <authorList>
            <consortium name="Pathogen Informatics"/>
        </authorList>
    </citation>
    <scope>NUCLEOTIDE SEQUENCE [LARGE SCALE GENOMIC DNA]</scope>
    <source>
        <strain evidence="1">Dakar</strain>
        <strain evidence="2">Dakar, Senegal</strain>
    </source>
</reference>
<dbReference type="EMBL" id="UZAK01039871">
    <property type="protein sequence ID" value="VDP63700.1"/>
    <property type="molecule type" value="Genomic_DNA"/>
</dbReference>
<name>A0A183KR17_9TREM</name>
<reference evidence="3" key="1">
    <citation type="submission" date="2016-06" db="UniProtKB">
        <authorList>
            <consortium name="WormBaseParasite"/>
        </authorList>
    </citation>
    <scope>IDENTIFICATION</scope>
</reference>
<dbReference type="WBParaSite" id="SCUD_0001750601-mRNA-1">
    <property type="protein sequence ID" value="SCUD_0001750601-mRNA-1"/>
    <property type="gene ID" value="SCUD_0001750601"/>
</dbReference>
<dbReference type="Proteomes" id="UP000279833">
    <property type="component" value="Unassembled WGS sequence"/>
</dbReference>
<keyword evidence="2" id="KW-1185">Reference proteome</keyword>
<evidence type="ECO:0000313" key="3">
    <source>
        <dbReference type="WBParaSite" id="SCUD_0001750601-mRNA-1"/>
    </source>
</evidence>
<evidence type="ECO:0000313" key="1">
    <source>
        <dbReference type="EMBL" id="VDP63700.1"/>
    </source>
</evidence>